<evidence type="ECO:0000256" key="3">
    <source>
        <dbReference type="ARBA" id="ARBA00022692"/>
    </source>
</evidence>
<dbReference type="GO" id="GO:0006817">
    <property type="term" value="P:phosphate ion transport"/>
    <property type="evidence" value="ECO:0007669"/>
    <property type="project" value="TreeGrafter"/>
</dbReference>
<feature type="region of interest" description="Disordered" evidence="6">
    <location>
        <begin position="230"/>
        <end position="277"/>
    </location>
</feature>
<accession>A0A9W8BHK3</accession>
<dbReference type="InterPro" id="IPR004331">
    <property type="entry name" value="SPX_dom"/>
</dbReference>
<protein>
    <submittedName>
        <fullName evidence="9">Low-affinity phosphate transporter</fullName>
    </submittedName>
</protein>
<dbReference type="Pfam" id="PF03600">
    <property type="entry name" value="CitMHS"/>
    <property type="match status" value="1"/>
</dbReference>
<dbReference type="Proteomes" id="UP001150907">
    <property type="component" value="Unassembled WGS sequence"/>
</dbReference>
<keyword evidence="4 7" id="KW-1133">Transmembrane helix</keyword>
<feature type="transmembrane region" description="Helical" evidence="7">
    <location>
        <begin position="821"/>
        <end position="840"/>
    </location>
</feature>
<dbReference type="PROSITE" id="PS51382">
    <property type="entry name" value="SPX"/>
    <property type="match status" value="1"/>
</dbReference>
<evidence type="ECO:0000256" key="5">
    <source>
        <dbReference type="ARBA" id="ARBA00023136"/>
    </source>
</evidence>
<feature type="compositionally biased region" description="Low complexity" evidence="6">
    <location>
        <begin position="235"/>
        <end position="249"/>
    </location>
</feature>
<evidence type="ECO:0000313" key="9">
    <source>
        <dbReference type="EMBL" id="KAJ2007980.1"/>
    </source>
</evidence>
<feature type="transmembrane region" description="Helical" evidence="7">
    <location>
        <begin position="596"/>
        <end position="616"/>
    </location>
</feature>
<name>A0A9W8BHK3_9FUNG</name>
<dbReference type="GO" id="GO:0005315">
    <property type="term" value="F:phosphate transmembrane transporter activity"/>
    <property type="evidence" value="ECO:0007669"/>
    <property type="project" value="TreeGrafter"/>
</dbReference>
<feature type="transmembrane region" description="Helical" evidence="7">
    <location>
        <begin position="509"/>
        <end position="532"/>
    </location>
</feature>
<dbReference type="OrthoDB" id="10260443at2759"/>
<dbReference type="GO" id="GO:0006797">
    <property type="term" value="P:polyphosphate metabolic process"/>
    <property type="evidence" value="ECO:0007669"/>
    <property type="project" value="TreeGrafter"/>
</dbReference>
<gene>
    <name evidence="9" type="primary">PHO91</name>
    <name evidence="9" type="ORF">H4R26_000488</name>
</gene>
<comment type="caution">
    <text evidence="9">The sequence shown here is derived from an EMBL/GenBank/DDBJ whole genome shotgun (WGS) entry which is preliminary data.</text>
</comment>
<feature type="transmembrane region" description="Helical" evidence="7">
    <location>
        <begin position="557"/>
        <end position="584"/>
    </location>
</feature>
<feature type="transmembrane region" description="Helical" evidence="7">
    <location>
        <begin position="429"/>
        <end position="448"/>
    </location>
</feature>
<dbReference type="CDD" id="cd01115">
    <property type="entry name" value="SLC13_permease"/>
    <property type="match status" value="1"/>
</dbReference>
<feature type="transmembrane region" description="Helical" evidence="7">
    <location>
        <begin position="460"/>
        <end position="488"/>
    </location>
</feature>
<feature type="region of interest" description="Disordered" evidence="6">
    <location>
        <begin position="156"/>
        <end position="184"/>
    </location>
</feature>
<evidence type="ECO:0000256" key="4">
    <source>
        <dbReference type="ARBA" id="ARBA00022989"/>
    </source>
</evidence>
<feature type="transmembrane region" description="Helical" evidence="7">
    <location>
        <begin position="636"/>
        <end position="662"/>
    </location>
</feature>
<keyword evidence="5 7" id="KW-0472">Membrane</keyword>
<organism evidence="9 10">
    <name type="scientific">Coemansia thaxteri</name>
    <dbReference type="NCBI Taxonomy" id="2663907"/>
    <lineage>
        <taxon>Eukaryota</taxon>
        <taxon>Fungi</taxon>
        <taxon>Fungi incertae sedis</taxon>
        <taxon>Zoopagomycota</taxon>
        <taxon>Kickxellomycotina</taxon>
        <taxon>Kickxellomycetes</taxon>
        <taxon>Kickxellales</taxon>
        <taxon>Kickxellaceae</taxon>
        <taxon>Coemansia</taxon>
    </lineage>
</organism>
<dbReference type="InterPro" id="IPR004680">
    <property type="entry name" value="Cit_transptr-like_dom"/>
</dbReference>
<proteinExistence type="predicted"/>
<dbReference type="GO" id="GO:0005886">
    <property type="term" value="C:plasma membrane"/>
    <property type="evidence" value="ECO:0007669"/>
    <property type="project" value="TreeGrafter"/>
</dbReference>
<keyword evidence="2" id="KW-0813">Transport</keyword>
<keyword evidence="3 7" id="KW-0812">Transmembrane</keyword>
<evidence type="ECO:0000256" key="7">
    <source>
        <dbReference type="SAM" id="Phobius"/>
    </source>
</evidence>
<feature type="domain" description="SPX" evidence="8">
    <location>
        <begin position="1"/>
        <end position="326"/>
    </location>
</feature>
<feature type="transmembrane region" description="Helical" evidence="7">
    <location>
        <begin position="738"/>
        <end position="756"/>
    </location>
</feature>
<dbReference type="EMBL" id="JANBQF010000014">
    <property type="protein sequence ID" value="KAJ2007980.1"/>
    <property type="molecule type" value="Genomic_DNA"/>
</dbReference>
<evidence type="ECO:0000256" key="1">
    <source>
        <dbReference type="ARBA" id="ARBA00004141"/>
    </source>
</evidence>
<sequence>MKFSSALQFNAVPDWAQFYIDYSGLKKKLYLIERDVIAKGEQSGQSSLPIEGNVDESRTLLAPQGLAHAAFVPLLDSELAKIVRFYRRKEAELFACANELEHDIEALDTIPTLERSNSLSFFRKLAPGAPDANATIRHGNAAAPLLHSAITMPSLAFAPPQTATPGPSRPRRSTGGQSSSGPQHEDDVLLIQHTHTLDVDSTFPDNVTNAYFPHDPDDSTRAPSVTLAETRDDAAPTAPATAVAATAARSSEHHSRSSAHLGHRRRTMSFGGSDTTRRGLRTQARNLFILLHDLRSYAQLNFTGFSKITKKYDKVTNSELRESYTNGVVKAAYPFASAAQTSLREHMEAMAYVFGLASGYSTMDESLLELKKCLREEVVWERNTVWRDMIANERMVNAVGVQSPDLDQDESAATSSLKPRQLSSTQRQLLRLAACTAVFAVTWAIPAFDGVEQQRCWAMLVYVSLLWATEALPLHVTALLVPFLTVMLGVMRSPAKAHYHLGASEASKVVFSAMFSSVIMLLLGGFALAAALSKHDIARIIASWVLSKAGTNPKTVLLAYMLVATFASMWISNVAAPVLCFSLIKPILRTLPTGSTFAPCLIIGIALASNVGGMASPISSPQNIIAIDTMHPAPSWFQWFAVSIPVCILCDFGIWGLLLAVYRPHKTTPSIHQTRFTSEKLNSRQIYVCAVCVLTIVLWCFESSLSFLVGDMGIVAIIPLVLLFGFPKILSKEDFNNFLWTVVILAMGGIALGRAVDSSGLLHELASRIEAFVDGFPLFAVMCVFCALILVCCTFISHTVGSLIILPIVSEVGSRLPEPHSRLLVMGSALMASGAMGLPVSGFPNMNAIMLEDTLGNPYLTTMDFFKAGIPASIVAYFVIITVGYAIMSLLGF</sequence>
<dbReference type="AlphaFoldDB" id="A0A9W8BHK3"/>
<evidence type="ECO:0000313" key="10">
    <source>
        <dbReference type="Proteomes" id="UP001150907"/>
    </source>
</evidence>
<dbReference type="Pfam" id="PF03105">
    <property type="entry name" value="SPX"/>
    <property type="match status" value="2"/>
</dbReference>
<feature type="transmembrane region" description="Helical" evidence="7">
    <location>
        <begin position="868"/>
        <end position="891"/>
    </location>
</feature>
<feature type="transmembrane region" description="Helical" evidence="7">
    <location>
        <begin position="707"/>
        <end position="726"/>
    </location>
</feature>
<evidence type="ECO:0000256" key="6">
    <source>
        <dbReference type="SAM" id="MobiDB-lite"/>
    </source>
</evidence>
<dbReference type="PANTHER" id="PTHR10283">
    <property type="entry name" value="SOLUTE CARRIER FAMILY 13 MEMBER"/>
    <property type="match status" value="1"/>
</dbReference>
<feature type="transmembrane region" description="Helical" evidence="7">
    <location>
        <begin position="776"/>
        <end position="809"/>
    </location>
</feature>
<evidence type="ECO:0000259" key="8">
    <source>
        <dbReference type="PROSITE" id="PS51382"/>
    </source>
</evidence>
<evidence type="ECO:0000256" key="2">
    <source>
        <dbReference type="ARBA" id="ARBA00022448"/>
    </source>
</evidence>
<dbReference type="PANTHER" id="PTHR10283:SF92">
    <property type="entry name" value="LOW-AFFINITY PHOSPHATE TRANSPORTER PHO91"/>
    <property type="match status" value="1"/>
</dbReference>
<feature type="transmembrane region" description="Helical" evidence="7">
    <location>
        <begin position="683"/>
        <end position="701"/>
    </location>
</feature>
<dbReference type="CDD" id="cd14478">
    <property type="entry name" value="SPX_PHO87_PHO90_like"/>
    <property type="match status" value="1"/>
</dbReference>
<keyword evidence="10" id="KW-1185">Reference proteome</keyword>
<comment type="subcellular location">
    <subcellularLocation>
        <location evidence="1">Membrane</location>
        <topology evidence="1">Multi-pass membrane protein</topology>
    </subcellularLocation>
</comment>
<reference evidence="9" key="1">
    <citation type="submission" date="2022-07" db="EMBL/GenBank/DDBJ databases">
        <title>Phylogenomic reconstructions and comparative analyses of Kickxellomycotina fungi.</title>
        <authorList>
            <person name="Reynolds N.K."/>
            <person name="Stajich J.E."/>
            <person name="Barry K."/>
            <person name="Grigoriev I.V."/>
            <person name="Crous P."/>
            <person name="Smith M.E."/>
        </authorList>
    </citation>
    <scope>NUCLEOTIDE SEQUENCE</scope>
    <source>
        <strain evidence="9">IMI 214461</strain>
    </source>
</reference>